<dbReference type="Gene3D" id="1.10.10.60">
    <property type="entry name" value="Homeodomain-like"/>
    <property type="match status" value="1"/>
</dbReference>
<dbReference type="InterPro" id="IPR006121">
    <property type="entry name" value="HMA_dom"/>
</dbReference>
<dbReference type="CDD" id="cd00371">
    <property type="entry name" value="HMA"/>
    <property type="match status" value="1"/>
</dbReference>
<evidence type="ECO:0000256" key="3">
    <source>
        <dbReference type="ARBA" id="ARBA00023163"/>
    </source>
</evidence>
<evidence type="ECO:0000259" key="4">
    <source>
        <dbReference type="PROSITE" id="PS01124"/>
    </source>
</evidence>
<name>A0A1Y1CQ88_9BACT</name>
<dbReference type="PROSITE" id="PS00041">
    <property type="entry name" value="HTH_ARAC_FAMILY_1"/>
    <property type="match status" value="1"/>
</dbReference>
<dbReference type="Pfam" id="PF12833">
    <property type="entry name" value="HTH_18"/>
    <property type="match status" value="1"/>
</dbReference>
<dbReference type="GO" id="GO:0046872">
    <property type="term" value="F:metal ion binding"/>
    <property type="evidence" value="ECO:0007669"/>
    <property type="project" value="InterPro"/>
</dbReference>
<dbReference type="PANTHER" id="PTHR43280">
    <property type="entry name" value="ARAC-FAMILY TRANSCRIPTIONAL REGULATOR"/>
    <property type="match status" value="1"/>
</dbReference>
<proteinExistence type="predicted"/>
<dbReference type="SUPFAM" id="SSF46689">
    <property type="entry name" value="Homeodomain-like"/>
    <property type="match status" value="1"/>
</dbReference>
<dbReference type="Proteomes" id="UP000218267">
    <property type="component" value="Chromosome"/>
</dbReference>
<dbReference type="InterPro" id="IPR018062">
    <property type="entry name" value="HTH_AraC-typ_CS"/>
</dbReference>
<sequence>MGKSKIHIKNMVCPRCISAVKDVLERLNIKYIEIDLGTVLFQNTINELQCNDLKKALNEIGFELLNDKKSQLIEQVKNEIIKMVHHQESSEHLGNLTEYLPNTIGHSYSSLSKLFSEIEGTTIEKYLILQKIEKAKELLCYEELNVSEIAYQLNYSSSQHFSRQFKSITGLTPREFSKDKKIGRRPITEV</sequence>
<dbReference type="InterPro" id="IPR020449">
    <property type="entry name" value="Tscrpt_reg_AraC-type_HTH"/>
</dbReference>
<dbReference type="AlphaFoldDB" id="A0A1Y1CQ88"/>
<dbReference type="SMART" id="SM00342">
    <property type="entry name" value="HTH_ARAC"/>
    <property type="match status" value="1"/>
</dbReference>
<dbReference type="GO" id="GO:0003700">
    <property type="term" value="F:DNA-binding transcription factor activity"/>
    <property type="evidence" value="ECO:0007669"/>
    <property type="project" value="InterPro"/>
</dbReference>
<dbReference type="PROSITE" id="PS01124">
    <property type="entry name" value="HTH_ARAC_FAMILY_2"/>
    <property type="match status" value="1"/>
</dbReference>
<reference evidence="5 6" key="1">
    <citation type="journal article" date="2018" name="Mar. Genomics">
        <title>Complete genome sequence of Marinifilaceae bacterium strain SPP2, isolated from the Antarctic marine sediment.</title>
        <authorList>
            <person name="Watanabe M."/>
            <person name="Kojima H."/>
            <person name="Fukui M."/>
        </authorList>
    </citation>
    <scope>NUCLEOTIDE SEQUENCE [LARGE SCALE GENOMIC DNA]</scope>
    <source>
        <strain evidence="5 6">SPP2</strain>
    </source>
</reference>
<dbReference type="PANTHER" id="PTHR43280:SF2">
    <property type="entry name" value="HTH-TYPE TRANSCRIPTIONAL REGULATOR EXSA"/>
    <property type="match status" value="1"/>
</dbReference>
<keyword evidence="6" id="KW-1185">Reference proteome</keyword>
<protein>
    <submittedName>
        <fullName evidence="5">AraC family transcriptional regulator</fullName>
    </submittedName>
</protein>
<dbReference type="PRINTS" id="PR00032">
    <property type="entry name" value="HTHARAC"/>
</dbReference>
<dbReference type="InterPro" id="IPR036163">
    <property type="entry name" value="HMA_dom_sf"/>
</dbReference>
<gene>
    <name evidence="5" type="ORF">ALGA_4133</name>
</gene>
<keyword evidence="3" id="KW-0804">Transcription</keyword>
<organism evidence="5 6">
    <name type="scientific">Labilibaculum antarcticum</name>
    <dbReference type="NCBI Taxonomy" id="1717717"/>
    <lineage>
        <taxon>Bacteria</taxon>
        <taxon>Pseudomonadati</taxon>
        <taxon>Bacteroidota</taxon>
        <taxon>Bacteroidia</taxon>
        <taxon>Marinilabiliales</taxon>
        <taxon>Marinifilaceae</taxon>
        <taxon>Labilibaculum</taxon>
    </lineage>
</organism>
<evidence type="ECO:0000256" key="2">
    <source>
        <dbReference type="ARBA" id="ARBA00023125"/>
    </source>
</evidence>
<evidence type="ECO:0000313" key="5">
    <source>
        <dbReference type="EMBL" id="BAX82424.1"/>
    </source>
</evidence>
<dbReference type="Gene3D" id="3.30.70.100">
    <property type="match status" value="1"/>
</dbReference>
<dbReference type="InterPro" id="IPR018060">
    <property type="entry name" value="HTH_AraC"/>
</dbReference>
<dbReference type="GO" id="GO:0043565">
    <property type="term" value="F:sequence-specific DNA binding"/>
    <property type="evidence" value="ECO:0007669"/>
    <property type="project" value="InterPro"/>
</dbReference>
<feature type="domain" description="HTH araC/xylS-type" evidence="4">
    <location>
        <begin position="78"/>
        <end position="179"/>
    </location>
</feature>
<dbReference type="InterPro" id="IPR009057">
    <property type="entry name" value="Homeodomain-like_sf"/>
</dbReference>
<keyword evidence="2" id="KW-0238">DNA-binding</keyword>
<dbReference type="RefSeq" id="WP_096432724.1">
    <property type="nucleotide sequence ID" value="NZ_AP018042.1"/>
</dbReference>
<reference evidence="6" key="2">
    <citation type="journal article" date="2020" name="Antonie Van Leeuwenhoek">
        <title>Labilibaculum antarcticum sp. nov., a novel facultative anaerobic, psychrotorelant bacterium isolated from marine sediment of Antarctica.</title>
        <authorList>
            <person name="Watanabe M."/>
            <person name="Kojima H."/>
            <person name="Fukui M."/>
        </authorList>
    </citation>
    <scope>NUCLEOTIDE SEQUENCE [LARGE SCALE GENOMIC DNA]</scope>
    <source>
        <strain evidence="6">SPP2</strain>
    </source>
</reference>
<keyword evidence="1" id="KW-0805">Transcription regulation</keyword>
<dbReference type="OrthoDB" id="952277at2"/>
<evidence type="ECO:0000256" key="1">
    <source>
        <dbReference type="ARBA" id="ARBA00023015"/>
    </source>
</evidence>
<dbReference type="EMBL" id="AP018042">
    <property type="protein sequence ID" value="BAX82424.1"/>
    <property type="molecule type" value="Genomic_DNA"/>
</dbReference>
<dbReference type="SUPFAM" id="SSF55008">
    <property type="entry name" value="HMA, heavy metal-associated domain"/>
    <property type="match status" value="1"/>
</dbReference>
<evidence type="ECO:0000313" key="6">
    <source>
        <dbReference type="Proteomes" id="UP000218267"/>
    </source>
</evidence>
<dbReference type="KEGG" id="mbas:ALGA_4133"/>
<accession>A0A1Y1CQ88</accession>